<dbReference type="GO" id="GO:0016212">
    <property type="term" value="F:kynurenine-oxoglutarate transaminase activity"/>
    <property type="evidence" value="ECO:0007669"/>
    <property type="project" value="TreeGrafter"/>
</dbReference>
<dbReference type="Gene3D" id="3.90.1150.10">
    <property type="entry name" value="Aspartate Aminotransferase, domain 1"/>
    <property type="match status" value="1"/>
</dbReference>
<dbReference type="PANTHER" id="PTHR43807">
    <property type="entry name" value="FI04487P"/>
    <property type="match status" value="1"/>
</dbReference>
<evidence type="ECO:0000256" key="4">
    <source>
        <dbReference type="ARBA" id="ARBA00022679"/>
    </source>
</evidence>
<evidence type="ECO:0000313" key="8">
    <source>
        <dbReference type="Proteomes" id="UP001139344"/>
    </source>
</evidence>
<keyword evidence="4" id="KW-0808">Transferase</keyword>
<organism evidence="7 8">
    <name type="scientific">Christiangramia crocea</name>
    <dbReference type="NCBI Taxonomy" id="2904124"/>
    <lineage>
        <taxon>Bacteria</taxon>
        <taxon>Pseudomonadati</taxon>
        <taxon>Bacteroidota</taxon>
        <taxon>Flavobacteriia</taxon>
        <taxon>Flavobacteriales</taxon>
        <taxon>Flavobacteriaceae</taxon>
        <taxon>Christiangramia</taxon>
    </lineage>
</organism>
<dbReference type="InterPro" id="IPR051326">
    <property type="entry name" value="Kynurenine-oxoglutarate_AT"/>
</dbReference>
<keyword evidence="8" id="KW-1185">Reference proteome</keyword>
<dbReference type="SUPFAM" id="SSF53383">
    <property type="entry name" value="PLP-dependent transferases"/>
    <property type="match status" value="1"/>
</dbReference>
<dbReference type="CDD" id="cd00609">
    <property type="entry name" value="AAT_like"/>
    <property type="match status" value="1"/>
</dbReference>
<evidence type="ECO:0000259" key="6">
    <source>
        <dbReference type="Pfam" id="PF00155"/>
    </source>
</evidence>
<comment type="cofactor">
    <cofactor evidence="1">
        <name>pyridoxal 5'-phosphate</name>
        <dbReference type="ChEBI" id="CHEBI:597326"/>
    </cofactor>
</comment>
<dbReference type="EMBL" id="JAJSON010000016">
    <property type="protein sequence ID" value="MCG9971280.1"/>
    <property type="molecule type" value="Genomic_DNA"/>
</dbReference>
<evidence type="ECO:0000256" key="2">
    <source>
        <dbReference type="ARBA" id="ARBA00007441"/>
    </source>
</evidence>
<dbReference type="NCBIfam" id="NF006569">
    <property type="entry name" value="PRK09082.1"/>
    <property type="match status" value="1"/>
</dbReference>
<evidence type="ECO:0000256" key="3">
    <source>
        <dbReference type="ARBA" id="ARBA00022576"/>
    </source>
</evidence>
<reference evidence="7" key="1">
    <citation type="submission" date="2021-12" db="EMBL/GenBank/DDBJ databases">
        <title>Description of Gramella crocea sp. nov., a new bacterium isolated from activated sludge.</title>
        <authorList>
            <person name="Zhang X."/>
        </authorList>
    </citation>
    <scope>NUCLEOTIDE SEQUENCE</scope>
    <source>
        <strain evidence="7">YB25</strain>
    </source>
</reference>
<keyword evidence="5" id="KW-0663">Pyridoxal phosphate</keyword>
<dbReference type="InterPro" id="IPR015422">
    <property type="entry name" value="PyrdxlP-dep_Trfase_small"/>
</dbReference>
<dbReference type="Pfam" id="PF00155">
    <property type="entry name" value="Aminotran_1_2"/>
    <property type="match status" value="1"/>
</dbReference>
<dbReference type="Gene3D" id="3.40.640.10">
    <property type="entry name" value="Type I PLP-dependent aspartate aminotransferase-like (Major domain)"/>
    <property type="match status" value="1"/>
</dbReference>
<comment type="caution">
    <text evidence="7">The sequence shown here is derived from an EMBL/GenBank/DDBJ whole genome shotgun (WGS) entry which is preliminary data.</text>
</comment>
<dbReference type="InterPro" id="IPR004839">
    <property type="entry name" value="Aminotransferase_I/II_large"/>
</dbReference>
<dbReference type="FunFam" id="3.40.640.10:FF:000033">
    <property type="entry name" value="Aspartate aminotransferase"/>
    <property type="match status" value="1"/>
</dbReference>
<protein>
    <submittedName>
        <fullName evidence="7">Methionine aminotransferase</fullName>
    </submittedName>
</protein>
<keyword evidence="3 7" id="KW-0032">Aminotransferase</keyword>
<evidence type="ECO:0000313" key="7">
    <source>
        <dbReference type="EMBL" id="MCG9971280.1"/>
    </source>
</evidence>
<dbReference type="Proteomes" id="UP001139344">
    <property type="component" value="Unassembled WGS sequence"/>
</dbReference>
<evidence type="ECO:0000256" key="1">
    <source>
        <dbReference type="ARBA" id="ARBA00001933"/>
    </source>
</evidence>
<sequence length="384" mass="43761">MPVLRNISSKLPDTTPSIFSLMSGMANEYNAINLSQGFPNFETDKKLKDLVTKAMNNGYNQYPPSHGVEELREEIINKIANLYDKEYDPETEITLTAGATQALYCAITAFIHPGDEVIVLKPAYDSYEPTIRINGGKPVLIQLKGEDYKVDWNEVNKAITPRTRMIVINTPHNPTGTILSEEDMKNLEQILDGTDIILLSDEVYEHLIFDGKEHQSASKFPGLSERAVVCASFGKTFHNTGWKTGYCVAPEYLMKEIWKVHEVTVFSVNHPMQRAYAEYIKKPEHYLELSPFYQKKRDLFLNLIEQSRFSYTPSSGTYFQLLNYSEITQENDVTFAEKLVKENGLAAIPVSVFNIDQKDHKQLRFCFAKTDETLERAAEILCKL</sequence>
<accession>A0A9X2A5J9</accession>
<dbReference type="InterPro" id="IPR015421">
    <property type="entry name" value="PyrdxlP-dep_Trfase_major"/>
</dbReference>
<evidence type="ECO:0000256" key="5">
    <source>
        <dbReference type="ARBA" id="ARBA00022898"/>
    </source>
</evidence>
<dbReference type="GO" id="GO:0030170">
    <property type="term" value="F:pyridoxal phosphate binding"/>
    <property type="evidence" value="ECO:0007669"/>
    <property type="project" value="InterPro"/>
</dbReference>
<proteinExistence type="inferred from homology"/>
<name>A0A9X2A5J9_9FLAO</name>
<dbReference type="InterPro" id="IPR015424">
    <property type="entry name" value="PyrdxlP-dep_Trfase"/>
</dbReference>
<comment type="similarity">
    <text evidence="2">Belongs to the class-I pyridoxal-phosphate-dependent aminotransferase family.</text>
</comment>
<feature type="domain" description="Aminotransferase class I/classII large" evidence="6">
    <location>
        <begin position="31"/>
        <end position="380"/>
    </location>
</feature>
<dbReference type="AlphaFoldDB" id="A0A9X2A5J9"/>
<dbReference type="NCBIfam" id="NF009079">
    <property type="entry name" value="PRK12414.1"/>
    <property type="match status" value="1"/>
</dbReference>
<gene>
    <name evidence="7" type="ORF">LU635_06480</name>
</gene>
<dbReference type="PANTHER" id="PTHR43807:SF20">
    <property type="entry name" value="FI04487P"/>
    <property type="match status" value="1"/>
</dbReference>
<dbReference type="GO" id="GO:0005737">
    <property type="term" value="C:cytoplasm"/>
    <property type="evidence" value="ECO:0007669"/>
    <property type="project" value="TreeGrafter"/>
</dbReference>